<feature type="compositionally biased region" description="Low complexity" evidence="1">
    <location>
        <begin position="140"/>
        <end position="153"/>
    </location>
</feature>
<dbReference type="KEGG" id="fvn:FVRRES_07059"/>
<proteinExistence type="predicted"/>
<name>A0A2L2T4K7_9HYPO</name>
<feature type="region of interest" description="Disordered" evidence="1">
    <location>
        <begin position="140"/>
        <end position="191"/>
    </location>
</feature>
<sequence length="191" mass="20197">MCLALTTSVPWPNSLPSGRTLTGKMLTTKSSTTIYLIQANDGGDAGPVSVTVTVEPRHTKYNCDSVYTNVYNNDEAEHTVIVSLHYKMSDRIPQECTISVGGDESTQVSYTAGGTDEMLTETSADIPMIITGGLEYLTGSPSTSVAASVTSDPLTEKGMQSNPTDVDITSHTNKPTSTPSPTISVSESEPI</sequence>
<accession>A0A2L2T4K7</accession>
<dbReference type="Proteomes" id="UP000245910">
    <property type="component" value="Chromosome II"/>
</dbReference>
<evidence type="ECO:0000313" key="2">
    <source>
        <dbReference type="EMBL" id="CEI62623.1"/>
    </source>
</evidence>
<dbReference type="AlphaFoldDB" id="A0A2L2T4K7"/>
<dbReference type="RefSeq" id="XP_025586343.1">
    <property type="nucleotide sequence ID" value="XM_025735659.1"/>
</dbReference>
<keyword evidence="3" id="KW-1185">Reference proteome</keyword>
<organism evidence="2 3">
    <name type="scientific">Fusarium venenatum</name>
    <dbReference type="NCBI Taxonomy" id="56646"/>
    <lineage>
        <taxon>Eukaryota</taxon>
        <taxon>Fungi</taxon>
        <taxon>Dikarya</taxon>
        <taxon>Ascomycota</taxon>
        <taxon>Pezizomycotina</taxon>
        <taxon>Sordariomycetes</taxon>
        <taxon>Hypocreomycetidae</taxon>
        <taxon>Hypocreales</taxon>
        <taxon>Nectriaceae</taxon>
        <taxon>Fusarium</taxon>
    </lineage>
</organism>
<evidence type="ECO:0000256" key="1">
    <source>
        <dbReference type="SAM" id="MobiDB-lite"/>
    </source>
</evidence>
<dbReference type="EMBL" id="LN649230">
    <property type="protein sequence ID" value="CEI62623.1"/>
    <property type="molecule type" value="Genomic_DNA"/>
</dbReference>
<evidence type="ECO:0000313" key="3">
    <source>
        <dbReference type="Proteomes" id="UP000245910"/>
    </source>
</evidence>
<dbReference type="OrthoDB" id="5090079at2759"/>
<protein>
    <submittedName>
        <fullName evidence="2">Uncharacterized protein</fullName>
    </submittedName>
</protein>
<dbReference type="GeneID" id="37258698"/>
<feature type="compositionally biased region" description="Low complexity" evidence="1">
    <location>
        <begin position="169"/>
        <end position="191"/>
    </location>
</feature>
<reference evidence="3" key="1">
    <citation type="submission" date="2014-10" db="EMBL/GenBank/DDBJ databases">
        <authorList>
            <person name="King R."/>
        </authorList>
    </citation>
    <scope>NUCLEOTIDE SEQUENCE [LARGE SCALE GENOMIC DNA]</scope>
    <source>
        <strain evidence="3">A3/5</strain>
    </source>
</reference>